<dbReference type="PROSITE" id="PS00039">
    <property type="entry name" value="DEAD_ATP_HELICASE"/>
    <property type="match status" value="1"/>
</dbReference>
<evidence type="ECO:0000256" key="5">
    <source>
        <dbReference type="ARBA" id="ARBA00022552"/>
    </source>
</evidence>
<protein>
    <recommendedName>
        <fullName evidence="3">RNA helicase</fullName>
        <ecNumber evidence="3">3.6.4.13</ecNumber>
    </recommendedName>
</protein>
<evidence type="ECO:0000256" key="2">
    <source>
        <dbReference type="ARBA" id="ARBA00009334"/>
    </source>
</evidence>
<keyword evidence="7 12" id="KW-0378">Hydrolase</keyword>
<comment type="similarity">
    <text evidence="2">Belongs to the DEAD box helicase family. DDX5/DBP2 subfamily.</text>
</comment>
<keyword evidence="6 12" id="KW-0547">Nucleotide-binding</keyword>
<proteinExistence type="inferred from homology"/>
<keyword evidence="5" id="KW-0698">rRNA processing</keyword>
<dbReference type="SUPFAM" id="SSF52540">
    <property type="entry name" value="P-loop containing nucleoside triphosphate hydrolases"/>
    <property type="match status" value="1"/>
</dbReference>
<comment type="caution">
    <text evidence="16">The sequence shown here is derived from an EMBL/GenBank/DDBJ whole genome shotgun (WGS) entry which is preliminary data.</text>
</comment>
<dbReference type="SMART" id="SM00487">
    <property type="entry name" value="DEXDc"/>
    <property type="match status" value="1"/>
</dbReference>
<name>A0ABN9TSI8_9DINO</name>
<accession>A0ABN9TSI8</accession>
<feature type="region of interest" description="Disordered" evidence="13">
    <location>
        <begin position="1"/>
        <end position="115"/>
    </location>
</feature>
<evidence type="ECO:0000256" key="11">
    <source>
        <dbReference type="ARBA" id="ARBA00037449"/>
    </source>
</evidence>
<dbReference type="PROSITE" id="PS51194">
    <property type="entry name" value="HELICASE_CTER"/>
    <property type="match status" value="1"/>
</dbReference>
<evidence type="ECO:0000256" key="1">
    <source>
        <dbReference type="ARBA" id="ARBA00004604"/>
    </source>
</evidence>
<keyword evidence="8 12" id="KW-0347">Helicase</keyword>
<feature type="domain" description="Helicase C-terminal" evidence="15">
    <location>
        <begin position="407"/>
        <end position="560"/>
    </location>
</feature>
<keyword evidence="9 12" id="KW-0067">ATP-binding</keyword>
<dbReference type="SMART" id="SM00490">
    <property type="entry name" value="HELICc"/>
    <property type="match status" value="1"/>
</dbReference>
<feature type="compositionally biased region" description="Basic and acidic residues" evidence="13">
    <location>
        <begin position="70"/>
        <end position="81"/>
    </location>
</feature>
<evidence type="ECO:0000313" key="16">
    <source>
        <dbReference type="EMBL" id="CAK0849160.1"/>
    </source>
</evidence>
<dbReference type="CDD" id="cd00268">
    <property type="entry name" value="DEADc"/>
    <property type="match status" value="1"/>
</dbReference>
<comment type="function">
    <text evidence="11">ATP-dependent RNA helicase required for 60S ribosomal subunit synthesis. Involved in efficient pre-rRNA processing, predominantly at site A3, which is necessary for the normal formation of 25S and 5.8S rRNAs.</text>
</comment>
<feature type="compositionally biased region" description="Basic residues" evidence="13">
    <location>
        <begin position="30"/>
        <end position="69"/>
    </location>
</feature>
<gene>
    <name evidence="16" type="ORF">PCOR1329_LOCUS41911</name>
</gene>
<evidence type="ECO:0000256" key="6">
    <source>
        <dbReference type="ARBA" id="ARBA00022741"/>
    </source>
</evidence>
<evidence type="ECO:0000256" key="8">
    <source>
        <dbReference type="ARBA" id="ARBA00022806"/>
    </source>
</evidence>
<evidence type="ECO:0000259" key="15">
    <source>
        <dbReference type="PROSITE" id="PS51194"/>
    </source>
</evidence>
<dbReference type="EMBL" id="CAUYUJ010015038">
    <property type="protein sequence ID" value="CAK0849160.1"/>
    <property type="molecule type" value="Genomic_DNA"/>
</dbReference>
<dbReference type="InterPro" id="IPR011545">
    <property type="entry name" value="DEAD/DEAH_box_helicase_dom"/>
</dbReference>
<dbReference type="Gene3D" id="3.40.50.300">
    <property type="entry name" value="P-loop containing nucleotide triphosphate hydrolases"/>
    <property type="match status" value="2"/>
</dbReference>
<dbReference type="InterPro" id="IPR027417">
    <property type="entry name" value="P-loop_NTPase"/>
</dbReference>
<dbReference type="InterPro" id="IPR044742">
    <property type="entry name" value="DEAD/DEAH_RhlB"/>
</dbReference>
<organism evidence="16 17">
    <name type="scientific">Prorocentrum cordatum</name>
    <dbReference type="NCBI Taxonomy" id="2364126"/>
    <lineage>
        <taxon>Eukaryota</taxon>
        <taxon>Sar</taxon>
        <taxon>Alveolata</taxon>
        <taxon>Dinophyceae</taxon>
        <taxon>Prorocentrales</taxon>
        <taxon>Prorocentraceae</taxon>
        <taxon>Prorocentrum</taxon>
    </lineage>
</organism>
<evidence type="ECO:0000256" key="13">
    <source>
        <dbReference type="SAM" id="MobiDB-lite"/>
    </source>
</evidence>
<dbReference type="Proteomes" id="UP001189429">
    <property type="component" value="Unassembled WGS sequence"/>
</dbReference>
<feature type="compositionally biased region" description="Gly residues" evidence="13">
    <location>
        <begin position="567"/>
        <end position="578"/>
    </location>
</feature>
<dbReference type="Pfam" id="PF00270">
    <property type="entry name" value="DEAD"/>
    <property type="match status" value="1"/>
</dbReference>
<dbReference type="InterPro" id="IPR014001">
    <property type="entry name" value="Helicase_ATP-bd"/>
</dbReference>
<dbReference type="PROSITE" id="PS51192">
    <property type="entry name" value="HELICASE_ATP_BIND_1"/>
    <property type="match status" value="1"/>
</dbReference>
<sequence>MGGTVPEEIGSSSSDSSSVSSSDSDSSEAKKKKEKKKIKKAKKLLKKLKKAEKKAKKKEKKLAKKAKKDGKREKKHLRDGQEGGQEDASGAAREEKRASRATEGPSCTPAAGRPRAAEGGSLLTADAPFECSLLDVCERAARGMNSTSATIQDERIISVYSPEGDLIESPKVFKTFKEIREFPRPVQQAFQDTGFPGPSQIQAYCWPLGLRGKDVIGIAATGSGKTLAFLMPAFVEMHEQGARPERDGPGLLVMSPTRELAQQTEAEGNKFGKCLQMRCVAMYGGAPKGSQMSRYRQGCACVVACPGRLNDFLEGRQVQLRNTRRLVLDEADRMLDMGFEPQIRKILEHLPSKRQTLFFTATWPREIQSLASEILTKPYKVMVGDRDELKGNADVTQLVRIVPANRKLDMLAEILMEAGLNVRGGLGKGLIFCGSKRMCDQLSASLERSGVPCAAIHGDKDQQQRDAALSDLKQGRIKVLVGTDVAARGLDIKGVGLVVNFDPPNNAEDYVHRIGRTGRAGAKGVAIALLTPDEGGKARNILEVMERTGQAPPPELRRLAEAAGSSRGKGGGRGGTGARGRSRSRSR</sequence>
<comment type="subcellular location">
    <subcellularLocation>
        <location evidence="1">Nucleus</location>
        <location evidence="1">Nucleolus</location>
    </subcellularLocation>
</comment>
<evidence type="ECO:0000256" key="7">
    <source>
        <dbReference type="ARBA" id="ARBA00022801"/>
    </source>
</evidence>
<dbReference type="CDD" id="cd18787">
    <property type="entry name" value="SF2_C_DEAD"/>
    <property type="match status" value="1"/>
</dbReference>
<feature type="compositionally biased region" description="Low complexity" evidence="13">
    <location>
        <begin position="11"/>
        <end position="24"/>
    </location>
</feature>
<evidence type="ECO:0000256" key="10">
    <source>
        <dbReference type="ARBA" id="ARBA00023242"/>
    </source>
</evidence>
<keyword evidence="10" id="KW-0539">Nucleus</keyword>
<dbReference type="InterPro" id="IPR000629">
    <property type="entry name" value="RNA-helicase_DEAD-box_CS"/>
</dbReference>
<evidence type="ECO:0000256" key="9">
    <source>
        <dbReference type="ARBA" id="ARBA00022840"/>
    </source>
</evidence>
<evidence type="ECO:0000256" key="3">
    <source>
        <dbReference type="ARBA" id="ARBA00012552"/>
    </source>
</evidence>
<reference evidence="16" key="1">
    <citation type="submission" date="2023-10" db="EMBL/GenBank/DDBJ databases">
        <authorList>
            <person name="Chen Y."/>
            <person name="Shah S."/>
            <person name="Dougan E. K."/>
            <person name="Thang M."/>
            <person name="Chan C."/>
        </authorList>
    </citation>
    <scope>NUCLEOTIDE SEQUENCE [LARGE SCALE GENOMIC DNA]</scope>
</reference>
<evidence type="ECO:0000256" key="4">
    <source>
        <dbReference type="ARBA" id="ARBA00022517"/>
    </source>
</evidence>
<evidence type="ECO:0000259" key="14">
    <source>
        <dbReference type="PROSITE" id="PS51192"/>
    </source>
</evidence>
<keyword evidence="17" id="KW-1185">Reference proteome</keyword>
<dbReference type="EC" id="3.6.4.13" evidence="3"/>
<evidence type="ECO:0000313" key="17">
    <source>
        <dbReference type="Proteomes" id="UP001189429"/>
    </source>
</evidence>
<feature type="domain" description="Helicase ATP-binding" evidence="14">
    <location>
        <begin position="206"/>
        <end position="381"/>
    </location>
</feature>
<evidence type="ECO:0000256" key="12">
    <source>
        <dbReference type="RuleBase" id="RU000492"/>
    </source>
</evidence>
<dbReference type="PANTHER" id="PTHR47958">
    <property type="entry name" value="ATP-DEPENDENT RNA HELICASE DBP3"/>
    <property type="match status" value="1"/>
</dbReference>
<feature type="region of interest" description="Disordered" evidence="13">
    <location>
        <begin position="546"/>
        <end position="587"/>
    </location>
</feature>
<dbReference type="InterPro" id="IPR001650">
    <property type="entry name" value="Helicase_C-like"/>
</dbReference>
<dbReference type="Pfam" id="PF00271">
    <property type="entry name" value="Helicase_C"/>
    <property type="match status" value="1"/>
</dbReference>
<keyword evidence="4" id="KW-0690">Ribosome biogenesis</keyword>